<dbReference type="Proteomes" id="UP001065373">
    <property type="component" value="Chromosome"/>
</dbReference>
<dbReference type="InterPro" id="IPR009702">
    <property type="entry name" value="DUF1284"/>
</dbReference>
<protein>
    <submittedName>
        <fullName evidence="2">DUF1284 domain-containing protein</fullName>
    </submittedName>
</protein>
<reference evidence="2" key="1">
    <citation type="submission" date="2022-09" db="EMBL/GenBank/DDBJ databases">
        <title>Characterization of three MwoI isoschizomers from sequenced genome and metagenomes.</title>
        <authorList>
            <person name="Fomenkov A."/>
            <person name="Xu S.Y."/>
            <person name="Roberts R.J."/>
        </authorList>
    </citation>
    <scope>NUCLEOTIDE SEQUENCE</scope>
    <source>
        <strain evidence="2">DSM 2970</strain>
    </source>
</reference>
<dbReference type="Proteomes" id="UP001369247">
    <property type="component" value="Unassembled WGS sequence"/>
</dbReference>
<dbReference type="AlphaFoldDB" id="A0A9E7RT35"/>
<reference evidence="1 3" key="2">
    <citation type="submission" date="2023-12" db="EMBL/GenBank/DDBJ databases">
        <title>Phenotypic and Genomic Characterization of Methanothermobacter wolfeii Strain BSEL, a CO2-Capturing Archaeon with Minimal Nutrient Requirements.</title>
        <authorList>
            <person name="Ale Enriquez F."/>
            <person name="Ahring B.K."/>
        </authorList>
    </citation>
    <scope>NUCLEOTIDE SEQUENCE [LARGE SCALE GENOMIC DNA]</scope>
    <source>
        <strain evidence="1 3">BSEL-1</strain>
    </source>
</reference>
<evidence type="ECO:0000313" key="1">
    <source>
        <dbReference type="EMBL" id="MEJ8542886.1"/>
    </source>
</evidence>
<dbReference type="EMBL" id="CP104550">
    <property type="protein sequence ID" value="UXH31200.1"/>
    <property type="molecule type" value="Genomic_DNA"/>
</dbReference>
<gene>
    <name evidence="2" type="ORF">N5910_06560</name>
    <name evidence="1" type="ORF">U2150_05210</name>
</gene>
<organism evidence="2">
    <name type="scientific">Methanothermobacter wolfeii</name>
    <name type="common">Methanobacterium wolfei</name>
    <dbReference type="NCBI Taxonomy" id="145261"/>
    <lineage>
        <taxon>Archaea</taxon>
        <taxon>Methanobacteriati</taxon>
        <taxon>Methanobacteriota</taxon>
        <taxon>Methanomada group</taxon>
        <taxon>Methanobacteria</taxon>
        <taxon>Methanobacteriales</taxon>
        <taxon>Methanobacteriaceae</taxon>
        <taxon>Methanothermobacter</taxon>
    </lineage>
</organism>
<name>A0A9E7RT35_METWO</name>
<evidence type="ECO:0000313" key="2">
    <source>
        <dbReference type="EMBL" id="UXH31200.1"/>
    </source>
</evidence>
<dbReference type="EMBL" id="JAXUHJ010000008">
    <property type="protein sequence ID" value="MEJ8542886.1"/>
    <property type="molecule type" value="Genomic_DNA"/>
</dbReference>
<dbReference type="RefSeq" id="WP_084531246.1">
    <property type="nucleotide sequence ID" value="NZ_CP104550.1"/>
</dbReference>
<accession>A0A9E7RT35</accession>
<dbReference type="GeneID" id="58978904"/>
<proteinExistence type="predicted"/>
<dbReference type="Pfam" id="PF06935">
    <property type="entry name" value="DUF1284"/>
    <property type="match status" value="1"/>
</dbReference>
<keyword evidence="3" id="KW-1185">Reference proteome</keyword>
<evidence type="ECO:0000313" key="3">
    <source>
        <dbReference type="Proteomes" id="UP001369247"/>
    </source>
</evidence>
<sequence length="143" mass="16218">MKRLTLKRRLNGDCPDITIRAHHLLCIQGFQGYGYSEEFTENMELVIRKLRSRPSVSVMIVDSADEICTACPFMDGEACMMGDESVKGMDSKLMEILGIRSGDIRDYSELESELKNMEASLIREVCGDCSWIDVCLLHSDREN</sequence>